<name>A0A397B5H3_APHAT</name>
<evidence type="ECO:0000256" key="2">
    <source>
        <dbReference type="PROSITE-ProRule" id="PRU00023"/>
    </source>
</evidence>
<dbReference type="SUPFAM" id="SSF48403">
    <property type="entry name" value="Ankyrin repeat"/>
    <property type="match status" value="1"/>
</dbReference>
<dbReference type="Gene3D" id="3.40.640.10">
    <property type="entry name" value="Type I PLP-dependent aspartate aminotransferase-like (Major domain)"/>
    <property type="match status" value="1"/>
</dbReference>
<dbReference type="InterPro" id="IPR000192">
    <property type="entry name" value="Aminotrans_V_dom"/>
</dbReference>
<dbReference type="PANTHER" id="PTHR43686:SF1">
    <property type="entry name" value="AMINOTRAN_5 DOMAIN-CONTAINING PROTEIN"/>
    <property type="match status" value="1"/>
</dbReference>
<dbReference type="VEuPathDB" id="FungiDB:H257_14424"/>
<dbReference type="InterPro" id="IPR009003">
    <property type="entry name" value="Peptidase_S1_PA"/>
</dbReference>
<dbReference type="PANTHER" id="PTHR43686">
    <property type="entry name" value="SULFURTRANSFERASE-RELATED"/>
    <property type="match status" value="1"/>
</dbReference>
<dbReference type="PROSITE" id="PS50240">
    <property type="entry name" value="TRYPSIN_DOM"/>
    <property type="match status" value="1"/>
</dbReference>
<comment type="caution">
    <text evidence="4">The sequence shown here is derived from an EMBL/GenBank/DDBJ whole genome shotgun (WGS) entry which is preliminary data.</text>
</comment>
<dbReference type="Proteomes" id="UP000265427">
    <property type="component" value="Unassembled WGS sequence"/>
</dbReference>
<feature type="repeat" description="ANK" evidence="2">
    <location>
        <begin position="208"/>
        <end position="240"/>
    </location>
</feature>
<dbReference type="InterPro" id="IPR043504">
    <property type="entry name" value="Peptidase_S1_PA_chymotrypsin"/>
</dbReference>
<dbReference type="SUPFAM" id="SSF50494">
    <property type="entry name" value="Trypsin-like serine proteases"/>
    <property type="match status" value="1"/>
</dbReference>
<dbReference type="Pfam" id="PF00089">
    <property type="entry name" value="Trypsin"/>
    <property type="match status" value="1"/>
</dbReference>
<dbReference type="AlphaFoldDB" id="A0A397B5H3"/>
<reference evidence="4 5" key="1">
    <citation type="submission" date="2018-08" db="EMBL/GenBank/DDBJ databases">
        <title>Aphanomyces genome sequencing and annotation.</title>
        <authorList>
            <person name="Minardi D."/>
            <person name="Oidtmann B."/>
            <person name="Van Der Giezen M."/>
            <person name="Studholme D.J."/>
        </authorList>
    </citation>
    <scope>NUCLEOTIDE SEQUENCE [LARGE SCALE GENOMIC DNA]</scope>
    <source>
        <strain evidence="4 5">Kv</strain>
    </source>
</reference>
<dbReference type="Gene3D" id="2.40.10.10">
    <property type="entry name" value="Trypsin-like serine proteases"/>
    <property type="match status" value="1"/>
</dbReference>
<dbReference type="GO" id="GO:0006508">
    <property type="term" value="P:proteolysis"/>
    <property type="evidence" value="ECO:0007669"/>
    <property type="project" value="InterPro"/>
</dbReference>
<dbReference type="InterPro" id="IPR015421">
    <property type="entry name" value="PyrdxlP-dep_Trfase_major"/>
</dbReference>
<evidence type="ECO:0000259" key="3">
    <source>
        <dbReference type="PROSITE" id="PS50240"/>
    </source>
</evidence>
<organism evidence="4 5">
    <name type="scientific">Aphanomyces astaci</name>
    <name type="common">Crayfish plague agent</name>
    <dbReference type="NCBI Taxonomy" id="112090"/>
    <lineage>
        <taxon>Eukaryota</taxon>
        <taxon>Sar</taxon>
        <taxon>Stramenopiles</taxon>
        <taxon>Oomycota</taxon>
        <taxon>Saprolegniomycetes</taxon>
        <taxon>Saprolegniales</taxon>
        <taxon>Verrucalvaceae</taxon>
        <taxon>Aphanomyces</taxon>
    </lineage>
</organism>
<accession>A0A397B5H3</accession>
<dbReference type="InterPro" id="IPR001254">
    <property type="entry name" value="Trypsin_dom"/>
</dbReference>
<evidence type="ECO:0000256" key="1">
    <source>
        <dbReference type="ARBA" id="ARBA00023026"/>
    </source>
</evidence>
<protein>
    <recommendedName>
        <fullName evidence="3">Peptidase S1 domain-containing protein</fullName>
    </recommendedName>
</protein>
<dbReference type="Gene3D" id="1.25.40.20">
    <property type="entry name" value="Ankyrin repeat-containing domain"/>
    <property type="match status" value="1"/>
</dbReference>
<dbReference type="Gene3D" id="3.90.1150.10">
    <property type="entry name" value="Aspartate Aminotransferase, domain 1"/>
    <property type="match status" value="1"/>
</dbReference>
<dbReference type="InterPro" id="IPR036770">
    <property type="entry name" value="Ankyrin_rpt-contain_sf"/>
</dbReference>
<feature type="domain" description="Peptidase S1" evidence="3">
    <location>
        <begin position="1"/>
        <end position="237"/>
    </location>
</feature>
<dbReference type="SUPFAM" id="SSF53383">
    <property type="entry name" value="PLP-dependent transferases"/>
    <property type="match status" value="1"/>
</dbReference>
<dbReference type="PROSITE" id="PS50088">
    <property type="entry name" value="ANK_REPEAT"/>
    <property type="match status" value="1"/>
</dbReference>
<sequence length="1038" mass="112934">MLVAPRHILTSAHCISYQPLVYVQIGAEQRRVIQTVVHPQFNTNTRSFDLAVVVLDLPSRQSIVPLRWTDVELKSPSTGDATAAWVPRGSGSALESGLVMAKCSLTFPDPSILCARSSVIGATCGADAGKPIMMENQVHTILCPGPGMVATCGEDSGKPLVVNDLVVGVAGVGCTANSAAGNGATSMFASNGETALLTAAKGGVLDALGTAPLSIACEDGHLEMVRLLLDYNNSAKAINTQETVSGSSHKSMAFFVVEPKDDVRRTASSKPSPTPHPLEQVHSVAVGAKSANVDETVGLLHGEQPLTRVRLGVIGRNNIIETPHPLEQVVHSVAEKSTDLDETVGLLLHGEQLLTRIRSGVIGRNSVIDTPFGSRPLVYADYTASGRSLKCIEDFIQKDVMPQYANTHTTTSITGLQSTCFREEARQIIAQCVNADDDEDLVLFTGSGSTSAIHKLVQALGLHVRRPKSRQMKPVVFVGPFEHHSNILPWRESDADVVQIAETADGAVDLAMLELELVKHKNRPMRIGSFSAASNLTGVLTDVDAITCMLHQHGALSFWDYAAAAPYVPLDMNPKLNVDEALQPFVYKDAIFLSGHKFLGGPGTPGVLVVKKRLIGDVPTVPGGGTVFYVTTEDHRYVSSAEAREEGGTPDTLGSIRLGLAFQIKQRIGHETILDIEHRHVQRVISRLQNHSHIVLLGHATVTRLPIFSFLIRAGSRFLHYNFVCALLNDVFGIQSRGGCQCAGPYGSRLLGLTSSDHDALKAALKDESKLLRPGMSRVSFPYAMDDTEVDYVLAAMDFVATEGWKFLPQYEFNHASGEWKHRTRVTTFPTRKWLIKAAFFTEKNAGPDVPASPLATYNEYLDQAHILADQALADACCGPEFQMEATKEALRWFVYPSEVQVANNYQHQSFPLKTRNHTGDFYTTNLSDTAAPAPLNRNDYELVIKCAKELEYILEAEFGATGKGLHEKISAVNGQLPPQLVKQMRFLATIRNKLIHERGFDRIPDRDHFILQFEAAAGNLNERVRARGGASSNCILM</sequence>
<evidence type="ECO:0000313" key="4">
    <source>
        <dbReference type="EMBL" id="RHY15289.1"/>
    </source>
</evidence>
<dbReference type="VEuPathDB" id="FungiDB:H257_12652"/>
<keyword evidence="1" id="KW-0843">Virulence</keyword>
<dbReference type="GO" id="GO:0004252">
    <property type="term" value="F:serine-type endopeptidase activity"/>
    <property type="evidence" value="ECO:0007669"/>
    <property type="project" value="InterPro"/>
</dbReference>
<dbReference type="InterPro" id="IPR002110">
    <property type="entry name" value="Ankyrin_rpt"/>
</dbReference>
<dbReference type="PROSITE" id="PS50297">
    <property type="entry name" value="ANK_REP_REGION"/>
    <property type="match status" value="1"/>
</dbReference>
<proteinExistence type="predicted"/>
<evidence type="ECO:0000313" key="5">
    <source>
        <dbReference type="Proteomes" id="UP000265427"/>
    </source>
</evidence>
<keyword evidence="2" id="KW-0040">ANK repeat</keyword>
<dbReference type="InterPro" id="IPR015422">
    <property type="entry name" value="PyrdxlP-dep_Trfase_small"/>
</dbReference>
<dbReference type="Pfam" id="PF00266">
    <property type="entry name" value="Aminotran_5"/>
    <property type="match status" value="1"/>
</dbReference>
<gene>
    <name evidence="4" type="ORF">DYB36_003548</name>
</gene>
<dbReference type="InterPro" id="IPR015424">
    <property type="entry name" value="PyrdxlP-dep_Trfase"/>
</dbReference>
<dbReference type="EMBL" id="QUSZ01004232">
    <property type="protein sequence ID" value="RHY15289.1"/>
    <property type="molecule type" value="Genomic_DNA"/>
</dbReference>
<dbReference type="VEuPathDB" id="FungiDB:H257_14425"/>